<gene>
    <name evidence="1" type="ORF">GDO78_003286</name>
</gene>
<name>A0A8J6K0A1_ELECQ</name>
<keyword evidence="2" id="KW-1185">Reference proteome</keyword>
<organism evidence="1 2">
    <name type="scientific">Eleutherodactylus coqui</name>
    <name type="common">Puerto Rican coqui</name>
    <dbReference type="NCBI Taxonomy" id="57060"/>
    <lineage>
        <taxon>Eukaryota</taxon>
        <taxon>Metazoa</taxon>
        <taxon>Chordata</taxon>
        <taxon>Craniata</taxon>
        <taxon>Vertebrata</taxon>
        <taxon>Euteleostomi</taxon>
        <taxon>Amphibia</taxon>
        <taxon>Batrachia</taxon>
        <taxon>Anura</taxon>
        <taxon>Neobatrachia</taxon>
        <taxon>Hyloidea</taxon>
        <taxon>Eleutherodactylidae</taxon>
        <taxon>Eleutherodactylinae</taxon>
        <taxon>Eleutherodactylus</taxon>
        <taxon>Eleutherodactylus</taxon>
    </lineage>
</organism>
<evidence type="ECO:0000313" key="2">
    <source>
        <dbReference type="Proteomes" id="UP000770717"/>
    </source>
</evidence>
<dbReference type="EMBL" id="WNTK01000012">
    <property type="protein sequence ID" value="KAG9474742.1"/>
    <property type="molecule type" value="Genomic_DNA"/>
</dbReference>
<protein>
    <submittedName>
        <fullName evidence="1">Uncharacterized protein</fullName>
    </submittedName>
</protein>
<accession>A0A8J6K0A1</accession>
<proteinExistence type="predicted"/>
<evidence type="ECO:0000313" key="1">
    <source>
        <dbReference type="EMBL" id="KAG9474742.1"/>
    </source>
</evidence>
<comment type="caution">
    <text evidence="1">The sequence shown here is derived from an EMBL/GenBank/DDBJ whole genome shotgun (WGS) entry which is preliminary data.</text>
</comment>
<sequence>MSLCEVTWYHEVVSVLTSHMVFFQGAELDQSWSGEGYSTTSSDKTGLSQCNRKGEWGLITPETNGKQKTLEPCPVPAPRIIYLLSSCSHTLVAALESRPPSNAALISLVYTTDTQKAAYPHISGPTDHLW</sequence>
<reference evidence="1" key="1">
    <citation type="thesis" date="2020" institute="ProQuest LLC" country="789 East Eisenhower Parkway, Ann Arbor, MI, USA">
        <title>Comparative Genomics and Chromosome Evolution.</title>
        <authorList>
            <person name="Mudd A.B."/>
        </authorList>
    </citation>
    <scope>NUCLEOTIDE SEQUENCE</scope>
    <source>
        <strain evidence="1">HN-11 Male</strain>
        <tissue evidence="1">Kidney and liver</tissue>
    </source>
</reference>
<dbReference type="Proteomes" id="UP000770717">
    <property type="component" value="Unassembled WGS sequence"/>
</dbReference>
<dbReference type="AlphaFoldDB" id="A0A8J6K0A1"/>